<comment type="function">
    <text evidence="11">E3 ubiquitin-protein ligase that specifically binds poly-ADP-ribosylated proteins and mediates their ubiquitination and subsequent degradation.</text>
</comment>
<evidence type="ECO:0000259" key="13">
    <source>
        <dbReference type="PROSITE" id="PS50918"/>
    </source>
</evidence>
<dbReference type="PANTHER" id="PTHR13417">
    <property type="entry name" value="E3 UBIQUITIN-PROTEIN LIGASE RNF146"/>
    <property type="match status" value="1"/>
</dbReference>
<dbReference type="PROSITE" id="PS50089">
    <property type="entry name" value="ZF_RING_2"/>
    <property type="match status" value="1"/>
</dbReference>
<dbReference type="InterPro" id="IPR037197">
    <property type="entry name" value="WWE_dom_sf"/>
</dbReference>
<evidence type="ECO:0000256" key="4">
    <source>
        <dbReference type="ARBA" id="ARBA00022679"/>
    </source>
</evidence>
<dbReference type="InterPro" id="IPR017907">
    <property type="entry name" value="Znf_RING_CS"/>
</dbReference>
<evidence type="ECO:0000256" key="7">
    <source>
        <dbReference type="ARBA" id="ARBA00022771"/>
    </source>
</evidence>
<evidence type="ECO:0000259" key="12">
    <source>
        <dbReference type="PROSITE" id="PS50089"/>
    </source>
</evidence>
<keyword evidence="5" id="KW-0879">Wnt signaling pathway</keyword>
<evidence type="ECO:0000256" key="10">
    <source>
        <dbReference type="PROSITE-ProRule" id="PRU00175"/>
    </source>
</evidence>
<evidence type="ECO:0000313" key="14">
    <source>
        <dbReference type="EMBL" id="SSX17788.1"/>
    </source>
</evidence>
<keyword evidence="6 11" id="KW-0479">Metal-binding</keyword>
<dbReference type="InterPro" id="IPR027370">
    <property type="entry name" value="Znf-RING_euk"/>
</dbReference>
<reference evidence="14" key="1">
    <citation type="submission" date="2018-07" db="EMBL/GenBank/DDBJ databases">
        <authorList>
            <person name="Quirk P.G."/>
            <person name="Krulwich T.A."/>
        </authorList>
    </citation>
    <scope>NUCLEOTIDE SEQUENCE</scope>
</reference>
<comment type="PTM">
    <text evidence="11">Ubiquitinated; autoubiquitinated.</text>
</comment>
<dbReference type="EC" id="2.3.2.27" evidence="11"/>
<evidence type="ECO:0000256" key="2">
    <source>
        <dbReference type="ARBA" id="ARBA00004514"/>
    </source>
</evidence>
<feature type="domain" description="RING-type" evidence="12">
    <location>
        <begin position="47"/>
        <end position="85"/>
    </location>
</feature>
<keyword evidence="7 10" id="KW-0863">Zinc-finger</keyword>
<sequence length="218" mass="25680">MFNQFKNMNWAENCQINKNKKLIKVQINSFFMSYKLKQMEIEKNDECSICLQTFNQPAKLPCGHVFCFLCIKGISERSPRCALCRKDISLEFLRNPKMIETPMFDVISDDQGFVWYYEGKNGWWQYDYRTTVDLEEAFMKKEKKIKILIAGNLYCIDFTSLQQHRLNDNTKSRRVKRDIKERPKKGIGGIRQKSSLYSKGDSFFLDITNLNLSESNAL</sequence>
<dbReference type="UniPathway" id="UPA00143"/>
<dbReference type="InterPro" id="IPR013083">
    <property type="entry name" value="Znf_RING/FYVE/PHD"/>
</dbReference>
<dbReference type="SUPFAM" id="SSF117839">
    <property type="entry name" value="WWE domain"/>
    <property type="match status" value="1"/>
</dbReference>
<dbReference type="Pfam" id="PF02825">
    <property type="entry name" value="WWE"/>
    <property type="match status" value="1"/>
</dbReference>
<dbReference type="SUPFAM" id="SSF57850">
    <property type="entry name" value="RING/U-box"/>
    <property type="match status" value="1"/>
</dbReference>
<dbReference type="GO" id="GO:0051865">
    <property type="term" value="P:protein autoubiquitination"/>
    <property type="evidence" value="ECO:0007669"/>
    <property type="project" value="UniProtKB-UniRule"/>
</dbReference>
<dbReference type="GO" id="GO:0006511">
    <property type="term" value="P:ubiquitin-dependent protein catabolic process"/>
    <property type="evidence" value="ECO:0007669"/>
    <property type="project" value="UniProtKB-UniRule"/>
</dbReference>
<keyword evidence="4 11" id="KW-0808">Transferase</keyword>
<dbReference type="PROSITE" id="PS50918">
    <property type="entry name" value="WWE"/>
    <property type="match status" value="1"/>
</dbReference>
<dbReference type="GO" id="GO:0016055">
    <property type="term" value="P:Wnt signaling pathway"/>
    <property type="evidence" value="ECO:0007669"/>
    <property type="project" value="UniProtKB-KW"/>
</dbReference>
<dbReference type="InterPro" id="IPR004170">
    <property type="entry name" value="WWE_dom"/>
</dbReference>
<dbReference type="PANTHER" id="PTHR13417:SF2">
    <property type="entry name" value="E3 UBIQUITIN-PROTEIN LIGASE RNF146"/>
    <property type="match status" value="1"/>
</dbReference>
<dbReference type="Gene3D" id="3.30.40.10">
    <property type="entry name" value="Zinc/RING finger domain, C3HC4 (zinc finger)"/>
    <property type="match status" value="1"/>
</dbReference>
<organism evidence="14">
    <name type="scientific">Culicoides sonorensis</name>
    <name type="common">Biting midge</name>
    <dbReference type="NCBI Taxonomy" id="179676"/>
    <lineage>
        <taxon>Eukaryota</taxon>
        <taxon>Metazoa</taxon>
        <taxon>Ecdysozoa</taxon>
        <taxon>Arthropoda</taxon>
        <taxon>Hexapoda</taxon>
        <taxon>Insecta</taxon>
        <taxon>Pterygota</taxon>
        <taxon>Neoptera</taxon>
        <taxon>Endopterygota</taxon>
        <taxon>Diptera</taxon>
        <taxon>Nematocera</taxon>
        <taxon>Chironomoidea</taxon>
        <taxon>Ceratopogonidae</taxon>
        <taxon>Ceratopogoninae</taxon>
        <taxon>Culicoides</taxon>
        <taxon>Monoculicoides</taxon>
    </lineage>
</organism>
<dbReference type="CDD" id="cd16546">
    <property type="entry name" value="RING-HC_RNF146"/>
    <property type="match status" value="1"/>
</dbReference>
<keyword evidence="3 11" id="KW-0963">Cytoplasm</keyword>
<dbReference type="InterPro" id="IPR018123">
    <property type="entry name" value="WWE-dom_subgr"/>
</dbReference>
<dbReference type="PROSITE" id="PS00518">
    <property type="entry name" value="ZF_RING_1"/>
    <property type="match status" value="1"/>
</dbReference>
<accession>A0A336LVY8</accession>
<dbReference type="EMBL" id="UFQT01000016">
    <property type="protein sequence ID" value="SSX17788.1"/>
    <property type="molecule type" value="Genomic_DNA"/>
</dbReference>
<evidence type="ECO:0000256" key="5">
    <source>
        <dbReference type="ARBA" id="ARBA00022687"/>
    </source>
</evidence>
<evidence type="ECO:0000256" key="6">
    <source>
        <dbReference type="ARBA" id="ARBA00022723"/>
    </source>
</evidence>
<dbReference type="SMART" id="SM00184">
    <property type="entry name" value="RING"/>
    <property type="match status" value="1"/>
</dbReference>
<dbReference type="GO" id="GO:0061630">
    <property type="term" value="F:ubiquitin protein ligase activity"/>
    <property type="evidence" value="ECO:0007669"/>
    <property type="project" value="UniProtKB-UniRule"/>
</dbReference>
<dbReference type="GO" id="GO:0005634">
    <property type="term" value="C:nucleus"/>
    <property type="evidence" value="ECO:0007669"/>
    <property type="project" value="TreeGrafter"/>
</dbReference>
<gene>
    <name evidence="14" type="primary">CSON003679</name>
</gene>
<evidence type="ECO:0000256" key="1">
    <source>
        <dbReference type="ARBA" id="ARBA00000900"/>
    </source>
</evidence>
<dbReference type="GO" id="GO:0072572">
    <property type="term" value="F:poly-ADP-D-ribose binding"/>
    <property type="evidence" value="ECO:0007669"/>
    <property type="project" value="UniProtKB-UniRule"/>
</dbReference>
<dbReference type="InterPro" id="IPR044110">
    <property type="entry name" value="RING-HC_RNF146"/>
</dbReference>
<evidence type="ECO:0000256" key="8">
    <source>
        <dbReference type="ARBA" id="ARBA00022786"/>
    </source>
</evidence>
<keyword evidence="9 11" id="KW-0862">Zinc</keyword>
<comment type="pathway">
    <text evidence="11">Protein modification; protein ubiquitination.</text>
</comment>
<evidence type="ECO:0000256" key="3">
    <source>
        <dbReference type="ARBA" id="ARBA00022490"/>
    </source>
</evidence>
<dbReference type="AlphaFoldDB" id="A0A336LVY8"/>
<dbReference type="Pfam" id="PF13445">
    <property type="entry name" value="zf-RING_UBOX"/>
    <property type="match status" value="1"/>
</dbReference>
<comment type="subcellular location">
    <subcellularLocation>
        <location evidence="2 11">Cytoplasm</location>
        <location evidence="2 11">Cytosol</location>
    </subcellularLocation>
</comment>
<keyword evidence="8 11" id="KW-0833">Ubl conjugation pathway</keyword>
<protein>
    <recommendedName>
        <fullName evidence="11">E3 ubiquitin-protein ligase</fullName>
        <ecNumber evidence="11">2.3.2.27</ecNumber>
    </recommendedName>
</protein>
<evidence type="ECO:0000256" key="11">
    <source>
        <dbReference type="RuleBase" id="RU367115"/>
    </source>
</evidence>
<dbReference type="InterPro" id="IPR001841">
    <property type="entry name" value="Znf_RING"/>
</dbReference>
<dbReference type="OMA" id="MIFFENP"/>
<comment type="catalytic activity">
    <reaction evidence="1 11">
        <text>S-ubiquitinyl-[E2 ubiquitin-conjugating enzyme]-L-cysteine + [acceptor protein]-L-lysine = [E2 ubiquitin-conjugating enzyme]-L-cysteine + N(6)-ubiquitinyl-[acceptor protein]-L-lysine.</text>
        <dbReference type="EC" id="2.3.2.27"/>
    </reaction>
</comment>
<dbReference type="GO" id="GO:0005829">
    <property type="term" value="C:cytosol"/>
    <property type="evidence" value="ECO:0007669"/>
    <property type="project" value="UniProtKB-SubCell"/>
</dbReference>
<dbReference type="VEuPathDB" id="VectorBase:CSON003679"/>
<comment type="domain">
    <text evidence="11">The WWE domain mediates non-covalent poly(ADP-ribose)-binding.</text>
</comment>
<dbReference type="GO" id="GO:0008270">
    <property type="term" value="F:zinc ion binding"/>
    <property type="evidence" value="ECO:0007669"/>
    <property type="project" value="UniProtKB-UniRule"/>
</dbReference>
<evidence type="ECO:0000256" key="9">
    <source>
        <dbReference type="ARBA" id="ARBA00022833"/>
    </source>
</evidence>
<dbReference type="SMART" id="SM00678">
    <property type="entry name" value="WWE"/>
    <property type="match status" value="1"/>
</dbReference>
<dbReference type="Gene3D" id="3.30.720.50">
    <property type="match status" value="1"/>
</dbReference>
<dbReference type="InterPro" id="IPR033509">
    <property type="entry name" value="RNF146"/>
</dbReference>
<feature type="domain" description="WWE" evidence="13">
    <location>
        <begin position="99"/>
        <end position="177"/>
    </location>
</feature>
<name>A0A336LVY8_CULSO</name>
<proteinExistence type="predicted"/>